<keyword evidence="2" id="KW-0812">Transmembrane</keyword>
<dbReference type="EMBL" id="HBIR01012593">
    <property type="protein sequence ID" value="CAE0536770.1"/>
    <property type="molecule type" value="Transcribed_RNA"/>
</dbReference>
<feature type="compositionally biased region" description="Basic residues" evidence="1">
    <location>
        <begin position="147"/>
        <end position="164"/>
    </location>
</feature>
<feature type="compositionally biased region" description="Low complexity" evidence="1">
    <location>
        <begin position="115"/>
        <end position="127"/>
    </location>
</feature>
<protein>
    <submittedName>
        <fullName evidence="5">Uncharacterized protein</fullName>
    </submittedName>
</protein>
<reference evidence="5" key="1">
    <citation type="submission" date="2021-01" db="EMBL/GenBank/DDBJ databases">
        <authorList>
            <person name="Corre E."/>
            <person name="Pelletier E."/>
            <person name="Niang G."/>
            <person name="Scheremetjew M."/>
            <person name="Finn R."/>
            <person name="Kale V."/>
            <person name="Holt S."/>
            <person name="Cochrane G."/>
            <person name="Meng A."/>
            <person name="Brown T."/>
            <person name="Cohen L."/>
        </authorList>
    </citation>
    <scope>NUCLEOTIDE SEQUENCE</scope>
    <source>
        <strain evidence="5">379</strain>
    </source>
</reference>
<keyword evidence="2" id="KW-1133">Transmembrane helix</keyword>
<organism evidence="5">
    <name type="scientific">Emiliania huxleyi</name>
    <name type="common">Coccolithophore</name>
    <name type="synonym">Pontosphaera huxleyi</name>
    <dbReference type="NCBI Taxonomy" id="2903"/>
    <lineage>
        <taxon>Eukaryota</taxon>
        <taxon>Haptista</taxon>
        <taxon>Haptophyta</taxon>
        <taxon>Prymnesiophyceae</taxon>
        <taxon>Isochrysidales</taxon>
        <taxon>Noelaerhabdaceae</taxon>
        <taxon>Emiliania</taxon>
    </lineage>
</organism>
<feature type="transmembrane region" description="Helical" evidence="2">
    <location>
        <begin position="20"/>
        <end position="44"/>
    </location>
</feature>
<evidence type="ECO:0000256" key="2">
    <source>
        <dbReference type="SAM" id="Phobius"/>
    </source>
</evidence>
<gene>
    <name evidence="3" type="ORF">EHUX00137_LOCUS9201</name>
    <name evidence="4" type="ORF">EHUX00137_LOCUS9205</name>
    <name evidence="5" type="ORF">EHUX00137_LOCUS9206</name>
</gene>
<proteinExistence type="predicted"/>
<keyword evidence="2" id="KW-0472">Membrane</keyword>
<accession>A0A6V2NDJ2</accession>
<dbReference type="AlphaFoldDB" id="A0A6V2NDJ2"/>
<dbReference type="EMBL" id="HBIR01012588">
    <property type="protein sequence ID" value="CAE0536764.1"/>
    <property type="molecule type" value="Transcribed_RNA"/>
</dbReference>
<evidence type="ECO:0000313" key="5">
    <source>
        <dbReference type="EMBL" id="CAE0536772.1"/>
    </source>
</evidence>
<dbReference type="EMBL" id="HBIR01012594">
    <property type="protein sequence ID" value="CAE0536772.1"/>
    <property type="molecule type" value="Transcribed_RNA"/>
</dbReference>
<feature type="region of interest" description="Disordered" evidence="1">
    <location>
        <begin position="89"/>
        <end position="164"/>
    </location>
</feature>
<evidence type="ECO:0000313" key="4">
    <source>
        <dbReference type="EMBL" id="CAE0536770.1"/>
    </source>
</evidence>
<name>A0A6V2NDJ2_EMIHU</name>
<sequence length="164" mass="17676">MSESSPVSQFLVYCSSMERMLFLATGFWVGGAAAWAPIAGYLLAPHCRGRRGDASICAAAAEDGASTGARGRMDAAALQRRVVMAASEDEEDPAGVLVRPDDPSALMTERDRMRLAPVPSLSLSLSPRRPRSVPRASPPRHAPPLLRRAHLPPRHAPPHTPLRR</sequence>
<evidence type="ECO:0000313" key="3">
    <source>
        <dbReference type="EMBL" id="CAE0536764.1"/>
    </source>
</evidence>
<evidence type="ECO:0000256" key="1">
    <source>
        <dbReference type="SAM" id="MobiDB-lite"/>
    </source>
</evidence>